<dbReference type="PANTHER" id="PTHR13677:SF0">
    <property type="entry name" value="LD41638P"/>
    <property type="match status" value="1"/>
</dbReference>
<dbReference type="InterPro" id="IPR024224">
    <property type="entry name" value="DENND6"/>
</dbReference>
<dbReference type="AlphaFoldDB" id="A0A814F745"/>
<dbReference type="OrthoDB" id="10265409at2759"/>
<dbReference type="PANTHER" id="PTHR13677">
    <property type="entry name" value="LD41638P"/>
    <property type="match status" value="1"/>
</dbReference>
<proteinExistence type="predicted"/>
<dbReference type="Proteomes" id="UP000663879">
    <property type="component" value="Unassembled WGS sequence"/>
</dbReference>
<sequence>MSENIEISDDIPSSLPSNLTVKRKSSSKQSDNMVLPWDRFSHWVHSILVVTFDIEMGQSIETIYPTNNHVKLSQQDKTNICYLSFPDSNSGFLGDSQFHFRFKLDSTTINTNSLHNNFHQYQNLNQSSKSLGIDYEMYNRKTLAGLEVEKNFMYGYVYFRQVKDKTLKRGYFQK</sequence>
<keyword evidence="2" id="KW-1185">Reference proteome</keyword>
<accession>A0A814F745</accession>
<evidence type="ECO:0000313" key="1">
    <source>
        <dbReference type="EMBL" id="CAF0977449.1"/>
    </source>
</evidence>
<gene>
    <name evidence="1" type="ORF">OXX778_LOCUS15242</name>
</gene>
<reference evidence="1" key="1">
    <citation type="submission" date="2021-02" db="EMBL/GenBank/DDBJ databases">
        <authorList>
            <person name="Nowell W R."/>
        </authorList>
    </citation>
    <scope>NUCLEOTIDE SEQUENCE</scope>
    <source>
        <strain evidence="1">Ploen Becks lab</strain>
    </source>
</reference>
<dbReference type="EMBL" id="CAJNOC010003318">
    <property type="protein sequence ID" value="CAF0977449.1"/>
    <property type="molecule type" value="Genomic_DNA"/>
</dbReference>
<dbReference type="GO" id="GO:0055037">
    <property type="term" value="C:recycling endosome"/>
    <property type="evidence" value="ECO:0007669"/>
    <property type="project" value="TreeGrafter"/>
</dbReference>
<evidence type="ECO:0000313" key="2">
    <source>
        <dbReference type="Proteomes" id="UP000663879"/>
    </source>
</evidence>
<organism evidence="1 2">
    <name type="scientific">Brachionus calyciflorus</name>
    <dbReference type="NCBI Taxonomy" id="104777"/>
    <lineage>
        <taxon>Eukaryota</taxon>
        <taxon>Metazoa</taxon>
        <taxon>Spiralia</taxon>
        <taxon>Gnathifera</taxon>
        <taxon>Rotifera</taxon>
        <taxon>Eurotatoria</taxon>
        <taxon>Monogononta</taxon>
        <taxon>Pseudotrocha</taxon>
        <taxon>Ploima</taxon>
        <taxon>Brachionidae</taxon>
        <taxon>Brachionus</taxon>
    </lineage>
</organism>
<name>A0A814F745_9BILA</name>
<comment type="caution">
    <text evidence="1">The sequence shown here is derived from an EMBL/GenBank/DDBJ whole genome shotgun (WGS) entry which is preliminary data.</text>
</comment>
<dbReference type="GO" id="GO:0005085">
    <property type="term" value="F:guanyl-nucleotide exchange factor activity"/>
    <property type="evidence" value="ECO:0007669"/>
    <property type="project" value="InterPro"/>
</dbReference>
<protein>
    <submittedName>
        <fullName evidence="1">Uncharacterized protein</fullName>
    </submittedName>
</protein>